<reference evidence="3" key="1">
    <citation type="submission" date="2016-10" db="EMBL/GenBank/DDBJ databases">
        <authorList>
            <person name="Varghese N."/>
            <person name="Submissions S."/>
        </authorList>
    </citation>
    <scope>NUCLEOTIDE SEQUENCE [LARGE SCALE GENOMIC DNA]</scope>
    <source>
        <strain evidence="3">DSM 26542</strain>
    </source>
</reference>
<protein>
    <recommendedName>
        <fullName evidence="4">CarboxypepD_reg-like domain-containing protein</fullName>
    </recommendedName>
</protein>
<dbReference type="Proteomes" id="UP000243887">
    <property type="component" value="Unassembled WGS sequence"/>
</dbReference>
<evidence type="ECO:0000313" key="2">
    <source>
        <dbReference type="EMBL" id="SFI83337.1"/>
    </source>
</evidence>
<evidence type="ECO:0008006" key="4">
    <source>
        <dbReference type="Google" id="ProtNLM"/>
    </source>
</evidence>
<gene>
    <name evidence="2" type="ORF">SAMN04487893_101298</name>
</gene>
<evidence type="ECO:0000256" key="1">
    <source>
        <dbReference type="SAM" id="SignalP"/>
    </source>
</evidence>
<keyword evidence="3" id="KW-1185">Reference proteome</keyword>
<name>A0A1I3LF69_9FLAO</name>
<keyword evidence="1" id="KW-0732">Signal</keyword>
<evidence type="ECO:0000313" key="3">
    <source>
        <dbReference type="Proteomes" id="UP000243887"/>
    </source>
</evidence>
<dbReference type="InterPro" id="IPR008969">
    <property type="entry name" value="CarboxyPept-like_regulatory"/>
</dbReference>
<accession>A0A1I3LF69</accession>
<sequence>MRYFTVFLLTLFCVLTSNAQEKQVVKGVIYNDISFLPVDDVNVINLSKVKGAVSRLDGSFEIEASLNDSIHFSYPGYLAIKLKVTNDWLKDENVKIYLTEQAYTLDEIIIKKYELTGYLESDTKLIELENRMNYNFNKGKGTLGYYSNPSIGSYFSPVDVVYNIFKGKSKNLKKLEAVKEDQNMLALLQTRYDRETVCGLLGITRQDIVKTLENCNHTDRFIYTATDFQVYQALNECYEQSKIMANQNRGNQK</sequence>
<organism evidence="2 3">
    <name type="scientific">Myroides guanonis</name>
    <dbReference type="NCBI Taxonomy" id="1150112"/>
    <lineage>
        <taxon>Bacteria</taxon>
        <taxon>Pseudomonadati</taxon>
        <taxon>Bacteroidota</taxon>
        <taxon>Flavobacteriia</taxon>
        <taxon>Flavobacteriales</taxon>
        <taxon>Flavobacteriaceae</taxon>
        <taxon>Myroides</taxon>
    </lineage>
</organism>
<dbReference type="OrthoDB" id="1467339at2"/>
<dbReference type="STRING" id="1150112.SAMN04487893_101298"/>
<feature type="chain" id="PRO_5017455958" description="CarboxypepD_reg-like domain-containing protein" evidence="1">
    <location>
        <begin position="20"/>
        <end position="253"/>
    </location>
</feature>
<dbReference type="AlphaFoldDB" id="A0A1I3LF69"/>
<dbReference type="RefSeq" id="WP_090677670.1">
    <property type="nucleotide sequence ID" value="NZ_FORU01000001.1"/>
</dbReference>
<proteinExistence type="predicted"/>
<dbReference type="EMBL" id="FORU01000001">
    <property type="protein sequence ID" value="SFI83337.1"/>
    <property type="molecule type" value="Genomic_DNA"/>
</dbReference>
<feature type="signal peptide" evidence="1">
    <location>
        <begin position="1"/>
        <end position="19"/>
    </location>
</feature>
<dbReference type="SUPFAM" id="SSF49464">
    <property type="entry name" value="Carboxypeptidase regulatory domain-like"/>
    <property type="match status" value="1"/>
</dbReference>